<feature type="domain" description="GST N-terminal" evidence="3">
    <location>
        <begin position="286"/>
        <end position="364"/>
    </location>
</feature>
<dbReference type="GO" id="GO:0004364">
    <property type="term" value="F:glutathione transferase activity"/>
    <property type="evidence" value="ECO:0007669"/>
    <property type="project" value="InterPro"/>
</dbReference>
<evidence type="ECO:0000259" key="3">
    <source>
        <dbReference type="PROSITE" id="PS50404"/>
    </source>
</evidence>
<dbReference type="SUPFAM" id="SSF52833">
    <property type="entry name" value="Thioredoxin-like"/>
    <property type="match status" value="3"/>
</dbReference>
<evidence type="ECO:0000256" key="1">
    <source>
        <dbReference type="ARBA" id="ARBA00011067"/>
    </source>
</evidence>
<dbReference type="PANTHER" id="PTHR43968">
    <property type="match status" value="1"/>
</dbReference>
<sequence length="809" mass="92397">MTVTSIFPSVQLTELQYESRRRIKMSGGEILSAVELNTTCELANYATEAGSAQPPLEPGKVRLYGFEYSPYVQRVHMVLITKNIPHDVKNIDLKNKPDWFLKLNPAGKVPVLDTGDKVLTESLEIVVFLDKNYPGTSLRNTDPEKSAKDREIVEKFEGLRTEFHEAIKNKDYQSPVTIACLSLFQSELEKRGTTFLAGDSPGLADFIIWPWFERLKVTRELHGKAVEFNTTSALTNYTTEALDLPFRPPPYTPSYPEKNLNLPVISSPVYRESVALGSAQPPLEPGKVRLYGFGFSPYVQRVHMVLIAKNIPHDVKSIDLKNKPDWFLKLNPAGKVPVLDTGDKVLTESLDIIVYLDQNYPGTSLRSTDPEKSAKDKEIVKKFEEYAKEFRQFFTDKDFKPSEGTRAFYSLFQSELEKRGTTFLGGDSPGLVDYIIWPWFERIKVARELHGKGDVEIPEDKKTKAARIQSELNTTSALVNYVIEAAQHTLSKKTLPSTITPEPALREQQCSLYLAVLPFSPPPSYVRMRTTVKYHVTGTEEYKRIASVWVYYELEIDSYLNQSERQPRRFLVSSQYTAGSTEPPKEEGKSRLYSMHYCPFAQRARIICNVKKIPHDIVNIDLKNKPDWYFKIHPKGLVPALDLEGQILVESLDIAEFLNERFPDPPLYPADPEKKAKDKELIEKFGKVVATWAAALYKKDGKTNQERIQSINDVLLEMETELEERGTTFYGGDTPGMVDYMIWPWVERARVPSLIDGEDFDFPKDKLSKLVVWKNEMKERKEVKDTITDPQIQATFYKGYLQGKPNYDL</sequence>
<evidence type="ECO:0000313" key="5">
    <source>
        <dbReference type="EMBL" id="CAD7256036.1"/>
    </source>
</evidence>
<feature type="domain" description="GST N-terminal" evidence="3">
    <location>
        <begin position="588"/>
        <end position="666"/>
    </location>
</feature>
<dbReference type="GO" id="GO:0005737">
    <property type="term" value="C:cytoplasm"/>
    <property type="evidence" value="ECO:0007669"/>
    <property type="project" value="InterPro"/>
</dbReference>
<name>A0A7R9AKJ0_TIMSH</name>
<dbReference type="InterPro" id="IPR050983">
    <property type="entry name" value="GST_Omega/HSP26"/>
</dbReference>
<dbReference type="EMBL" id="OC000076">
    <property type="protein sequence ID" value="CAD7256036.1"/>
    <property type="molecule type" value="Genomic_DNA"/>
</dbReference>
<organism evidence="5">
    <name type="scientific">Timema shepardi</name>
    <name type="common">Walking stick</name>
    <dbReference type="NCBI Taxonomy" id="629360"/>
    <lineage>
        <taxon>Eukaryota</taxon>
        <taxon>Metazoa</taxon>
        <taxon>Ecdysozoa</taxon>
        <taxon>Arthropoda</taxon>
        <taxon>Hexapoda</taxon>
        <taxon>Insecta</taxon>
        <taxon>Pterygota</taxon>
        <taxon>Neoptera</taxon>
        <taxon>Polyneoptera</taxon>
        <taxon>Phasmatodea</taxon>
        <taxon>Timematodea</taxon>
        <taxon>Timematoidea</taxon>
        <taxon>Timematidae</taxon>
        <taxon>Timema</taxon>
    </lineage>
</organism>
<dbReference type="Pfam" id="PF13410">
    <property type="entry name" value="GST_C_2"/>
    <property type="match status" value="2"/>
</dbReference>
<accession>A0A7R9AKJ0</accession>
<gene>
    <name evidence="5" type="ORF">TSIB3V08_LOCUS327</name>
</gene>
<dbReference type="InterPro" id="IPR005442">
    <property type="entry name" value="GST_omega"/>
</dbReference>
<dbReference type="Gene3D" id="3.40.30.10">
    <property type="entry name" value="Glutaredoxin"/>
    <property type="match status" value="3"/>
</dbReference>
<dbReference type="Pfam" id="PF13417">
    <property type="entry name" value="GST_N_3"/>
    <property type="match status" value="3"/>
</dbReference>
<feature type="domain" description="GST C-terminal" evidence="4">
    <location>
        <begin position="671"/>
        <end position="796"/>
    </location>
</feature>
<dbReference type="InterPro" id="IPR036249">
    <property type="entry name" value="Thioredoxin-like_sf"/>
</dbReference>
<keyword evidence="2" id="KW-0560">Oxidoreductase</keyword>
<dbReference type="GO" id="GO:0006749">
    <property type="term" value="P:glutathione metabolic process"/>
    <property type="evidence" value="ECO:0007669"/>
    <property type="project" value="TreeGrafter"/>
</dbReference>
<dbReference type="FunFam" id="3.40.30.10:FF:000123">
    <property type="entry name" value="Glutathione transferase o1"/>
    <property type="match status" value="3"/>
</dbReference>
<dbReference type="SUPFAM" id="SSF47616">
    <property type="entry name" value="GST C-terminal domain-like"/>
    <property type="match status" value="3"/>
</dbReference>
<protein>
    <submittedName>
        <fullName evidence="5">Uncharacterized protein</fullName>
    </submittedName>
</protein>
<evidence type="ECO:0000259" key="4">
    <source>
        <dbReference type="PROSITE" id="PS50405"/>
    </source>
</evidence>
<dbReference type="InterPro" id="IPR036282">
    <property type="entry name" value="Glutathione-S-Trfase_C_sf"/>
</dbReference>
<dbReference type="PANTHER" id="PTHR43968:SF6">
    <property type="entry name" value="GLUTATHIONE S-TRANSFERASE OMEGA"/>
    <property type="match status" value="1"/>
</dbReference>
<dbReference type="InterPro" id="IPR004045">
    <property type="entry name" value="Glutathione_S-Trfase_N"/>
</dbReference>
<dbReference type="PRINTS" id="PR01625">
    <property type="entry name" value="GSTRNSFRASEO"/>
</dbReference>
<proteinExistence type="inferred from homology"/>
<dbReference type="PROSITE" id="PS50404">
    <property type="entry name" value="GST_NTER"/>
    <property type="match status" value="3"/>
</dbReference>
<dbReference type="PROSITE" id="PS50405">
    <property type="entry name" value="GST_CTER"/>
    <property type="match status" value="1"/>
</dbReference>
<dbReference type="Gene3D" id="1.20.1050.10">
    <property type="match status" value="3"/>
</dbReference>
<evidence type="ECO:0000256" key="2">
    <source>
        <dbReference type="ARBA" id="ARBA00023002"/>
    </source>
</evidence>
<dbReference type="InterPro" id="IPR040079">
    <property type="entry name" value="Glutathione_S-Trfase"/>
</dbReference>
<dbReference type="FunFam" id="1.20.1050.10:FF:000009">
    <property type="entry name" value="Glutathione S-transferase omega-1"/>
    <property type="match status" value="1"/>
</dbReference>
<dbReference type="AlphaFoldDB" id="A0A7R9AKJ0"/>
<feature type="domain" description="GST N-terminal" evidence="3">
    <location>
        <begin position="59"/>
        <end position="137"/>
    </location>
</feature>
<comment type="similarity">
    <text evidence="1">Belongs to the GST superfamily. Omega family.</text>
</comment>
<dbReference type="SFLD" id="SFLDG00358">
    <property type="entry name" value="Main_(cytGST)"/>
    <property type="match status" value="3"/>
</dbReference>
<dbReference type="GO" id="GO:0045174">
    <property type="term" value="F:glutathione dehydrogenase (ascorbate) activity"/>
    <property type="evidence" value="ECO:0007669"/>
    <property type="project" value="TreeGrafter"/>
</dbReference>
<dbReference type="SFLD" id="SFLDS00019">
    <property type="entry name" value="Glutathione_Transferase_(cytos"/>
    <property type="match status" value="3"/>
</dbReference>
<dbReference type="InterPro" id="IPR010987">
    <property type="entry name" value="Glutathione-S-Trfase_C-like"/>
</dbReference>
<reference evidence="5" key="1">
    <citation type="submission" date="2020-11" db="EMBL/GenBank/DDBJ databases">
        <authorList>
            <person name="Tran Van P."/>
        </authorList>
    </citation>
    <scope>NUCLEOTIDE SEQUENCE</scope>
</reference>